<evidence type="ECO:0000313" key="3">
    <source>
        <dbReference type="EMBL" id="GAC56489.1"/>
    </source>
</evidence>
<protein>
    <recommendedName>
        <fullName evidence="5">Mce-associated membrane protein</fullName>
    </recommendedName>
</protein>
<dbReference type="eggNOG" id="ENOG50344NE">
    <property type="taxonomic scope" value="Bacteria"/>
</dbReference>
<gene>
    <name evidence="3" type="ORF">GOHSU_08_00170</name>
</gene>
<evidence type="ECO:0000256" key="2">
    <source>
        <dbReference type="SAM" id="Phobius"/>
    </source>
</evidence>
<dbReference type="STRING" id="1121927.GOHSU_08_00170"/>
<accession>L7L6F2</accession>
<dbReference type="RefSeq" id="WP_005936822.1">
    <property type="nucleotide sequence ID" value="NZ_ATVK01000043.1"/>
</dbReference>
<feature type="compositionally biased region" description="Polar residues" evidence="1">
    <location>
        <begin position="1"/>
        <end position="11"/>
    </location>
</feature>
<proteinExistence type="predicted"/>
<reference evidence="3 4" key="1">
    <citation type="submission" date="2012-12" db="EMBL/GenBank/DDBJ databases">
        <title>Whole genome shotgun sequence of Gordonia hirsuta NBRC 16056.</title>
        <authorList>
            <person name="Isaki-Nakamura S."/>
            <person name="Hosoyama A."/>
            <person name="Tsuchikane K."/>
            <person name="Katsumata H."/>
            <person name="Baba S."/>
            <person name="Yamazaki S."/>
            <person name="Fujita N."/>
        </authorList>
    </citation>
    <scope>NUCLEOTIDE SEQUENCE [LARGE SCALE GENOMIC DNA]</scope>
    <source>
        <strain evidence="3 4">NBRC 16056</strain>
    </source>
</reference>
<evidence type="ECO:0000313" key="4">
    <source>
        <dbReference type="Proteomes" id="UP000053405"/>
    </source>
</evidence>
<keyword evidence="2" id="KW-0472">Membrane</keyword>
<dbReference type="AlphaFoldDB" id="L7L6F2"/>
<evidence type="ECO:0008006" key="5">
    <source>
        <dbReference type="Google" id="ProtNLM"/>
    </source>
</evidence>
<keyword evidence="4" id="KW-1185">Reference proteome</keyword>
<dbReference type="OrthoDB" id="4379928at2"/>
<dbReference type="Proteomes" id="UP000053405">
    <property type="component" value="Unassembled WGS sequence"/>
</dbReference>
<evidence type="ECO:0000256" key="1">
    <source>
        <dbReference type="SAM" id="MobiDB-lite"/>
    </source>
</evidence>
<name>L7L6F2_9ACTN</name>
<organism evidence="3 4">
    <name type="scientific">Gordonia hirsuta DSM 44140 = NBRC 16056</name>
    <dbReference type="NCBI Taxonomy" id="1121927"/>
    <lineage>
        <taxon>Bacteria</taxon>
        <taxon>Bacillati</taxon>
        <taxon>Actinomycetota</taxon>
        <taxon>Actinomycetes</taxon>
        <taxon>Mycobacteriales</taxon>
        <taxon>Gordoniaceae</taxon>
        <taxon>Gordonia</taxon>
    </lineage>
</organism>
<sequence length="191" mass="20255">MNAESVVNTDKTSGDPGPAGKAERSWARRLEQPLRARAVAVWGGGAAVLLAGAVVAFVLVSLWRAPVTERLDTTDELADQAGAIVAEVFTAQAQTWRSDRARAREHVTPQLAASAASGLSDAPPAGVRAVRWEPLSVGVVEAYRDWGTALVVAEVVVTTSDGQQRTETKSVSVDLVRSGDRWLLSGLDELQ</sequence>
<comment type="caution">
    <text evidence="3">The sequence shown here is derived from an EMBL/GenBank/DDBJ whole genome shotgun (WGS) entry which is preliminary data.</text>
</comment>
<dbReference type="EMBL" id="BANT01000008">
    <property type="protein sequence ID" value="GAC56489.1"/>
    <property type="molecule type" value="Genomic_DNA"/>
</dbReference>
<feature type="transmembrane region" description="Helical" evidence="2">
    <location>
        <begin position="38"/>
        <end position="63"/>
    </location>
</feature>
<feature type="region of interest" description="Disordered" evidence="1">
    <location>
        <begin position="1"/>
        <end position="25"/>
    </location>
</feature>
<keyword evidence="2" id="KW-1133">Transmembrane helix</keyword>
<keyword evidence="2" id="KW-0812">Transmembrane</keyword>